<proteinExistence type="predicted"/>
<feature type="transmembrane region" description="Helical" evidence="4">
    <location>
        <begin position="58"/>
        <end position="75"/>
    </location>
</feature>
<keyword evidence="1" id="KW-0808">Transferase</keyword>
<keyword evidence="7" id="KW-1185">Reference proteome</keyword>
<reference evidence="7" key="1">
    <citation type="journal article" date="2019" name="Int. J. Syst. Evol. Microbiol.">
        <title>The Global Catalogue of Microorganisms (GCM) 10K type strain sequencing project: providing services to taxonomists for standard genome sequencing and annotation.</title>
        <authorList>
            <consortium name="The Broad Institute Genomics Platform"/>
            <consortium name="The Broad Institute Genome Sequencing Center for Infectious Disease"/>
            <person name="Wu L."/>
            <person name="Ma J."/>
        </authorList>
    </citation>
    <scope>NUCLEOTIDE SEQUENCE [LARGE SCALE GENOMIC DNA]</scope>
    <source>
        <strain evidence="7">ICMP 6774ER</strain>
    </source>
</reference>
<dbReference type="InterPro" id="IPR036890">
    <property type="entry name" value="HATPase_C_sf"/>
</dbReference>
<sequence>MVEGHQEAGEARGKVSGAAERELVRAASRYSVWLRSATVVPCGVFGVLAAPGGTRPQTAVLAVLAIGWSVLRLVWARNGTVSRAWTVVAVDVVVLAAMGVGQAVAGGQDSASWVYALISITAVTYPFEWCTRPLVGSGLAVLALGAYVAGSAVAHSGDWSPAVLPAVRVLMEVALARLSYVLIRSEVRAVDRLTERVAARRREAAVAAARRAVEREYLATLHDTASTTLLMVAMGTREAHDDVRERARQDLKMLTVSSGPDAGRVDLGALLATATLHPGVRVRQDIGGLPPVPAAPALAVFHGVREALTNVNRHAGVAEAALRAEVDEHGRIVVELRDRGRGFDPEQVAPHRRGISGSIVERMAAAGGRVLVASAPGEGTTLRWMWPRDQAA</sequence>
<dbReference type="SUPFAM" id="SSF55874">
    <property type="entry name" value="ATPase domain of HSP90 chaperone/DNA topoisomerase II/histidine kinase"/>
    <property type="match status" value="1"/>
</dbReference>
<organism evidence="6 7">
    <name type="scientific">Nonomuraea mangrovi</name>
    <dbReference type="NCBI Taxonomy" id="2316207"/>
    <lineage>
        <taxon>Bacteria</taxon>
        <taxon>Bacillati</taxon>
        <taxon>Actinomycetota</taxon>
        <taxon>Actinomycetes</taxon>
        <taxon>Streptosporangiales</taxon>
        <taxon>Streptosporangiaceae</taxon>
        <taxon>Nonomuraea</taxon>
    </lineage>
</organism>
<dbReference type="RefSeq" id="WP_379570172.1">
    <property type="nucleotide sequence ID" value="NZ_JBHUFV010000008.1"/>
</dbReference>
<keyword evidence="2 6" id="KW-0418">Kinase</keyword>
<name>A0ABW4SNG7_9ACTN</name>
<evidence type="ECO:0000256" key="4">
    <source>
        <dbReference type="SAM" id="Phobius"/>
    </source>
</evidence>
<feature type="transmembrane region" description="Helical" evidence="4">
    <location>
        <begin position="134"/>
        <end position="156"/>
    </location>
</feature>
<protein>
    <submittedName>
        <fullName evidence="6">Sensor histidine kinase</fullName>
    </submittedName>
</protein>
<keyword evidence="4" id="KW-0812">Transmembrane</keyword>
<dbReference type="GO" id="GO:0016301">
    <property type="term" value="F:kinase activity"/>
    <property type="evidence" value="ECO:0007669"/>
    <property type="project" value="UniProtKB-KW"/>
</dbReference>
<dbReference type="EMBL" id="JBHUFV010000008">
    <property type="protein sequence ID" value="MFD1931115.1"/>
    <property type="molecule type" value="Genomic_DNA"/>
</dbReference>
<accession>A0ABW4SNG7</accession>
<keyword evidence="4" id="KW-1133">Transmembrane helix</keyword>
<feature type="transmembrane region" description="Helical" evidence="4">
    <location>
        <begin position="84"/>
        <end position="104"/>
    </location>
</feature>
<dbReference type="PANTHER" id="PTHR24421">
    <property type="entry name" value="NITRATE/NITRITE SENSOR PROTEIN NARX-RELATED"/>
    <property type="match status" value="1"/>
</dbReference>
<feature type="transmembrane region" description="Helical" evidence="4">
    <location>
        <begin position="110"/>
        <end position="127"/>
    </location>
</feature>
<gene>
    <name evidence="6" type="ORF">ACFSKW_06440</name>
</gene>
<evidence type="ECO:0000259" key="5">
    <source>
        <dbReference type="Pfam" id="PF02518"/>
    </source>
</evidence>
<keyword evidence="4" id="KW-0472">Membrane</keyword>
<evidence type="ECO:0000313" key="7">
    <source>
        <dbReference type="Proteomes" id="UP001597368"/>
    </source>
</evidence>
<evidence type="ECO:0000256" key="3">
    <source>
        <dbReference type="ARBA" id="ARBA00023012"/>
    </source>
</evidence>
<dbReference type="Gene3D" id="3.30.565.10">
    <property type="entry name" value="Histidine kinase-like ATPase, C-terminal domain"/>
    <property type="match status" value="1"/>
</dbReference>
<dbReference type="CDD" id="cd16917">
    <property type="entry name" value="HATPase_UhpB-NarQ-NarX-like"/>
    <property type="match status" value="1"/>
</dbReference>
<dbReference type="InterPro" id="IPR050482">
    <property type="entry name" value="Sensor_HK_TwoCompSys"/>
</dbReference>
<evidence type="ECO:0000256" key="2">
    <source>
        <dbReference type="ARBA" id="ARBA00022777"/>
    </source>
</evidence>
<keyword evidence="3" id="KW-0902">Two-component regulatory system</keyword>
<feature type="domain" description="Histidine kinase/HSP90-like ATPase" evidence="5">
    <location>
        <begin position="300"/>
        <end position="388"/>
    </location>
</feature>
<evidence type="ECO:0000313" key="6">
    <source>
        <dbReference type="EMBL" id="MFD1931115.1"/>
    </source>
</evidence>
<feature type="transmembrane region" description="Helical" evidence="4">
    <location>
        <begin position="32"/>
        <end position="52"/>
    </location>
</feature>
<dbReference type="Pfam" id="PF02518">
    <property type="entry name" value="HATPase_c"/>
    <property type="match status" value="1"/>
</dbReference>
<dbReference type="PANTHER" id="PTHR24421:SF61">
    <property type="entry name" value="OXYGEN SENSOR HISTIDINE KINASE NREB"/>
    <property type="match status" value="1"/>
</dbReference>
<dbReference type="Proteomes" id="UP001597368">
    <property type="component" value="Unassembled WGS sequence"/>
</dbReference>
<dbReference type="InterPro" id="IPR003594">
    <property type="entry name" value="HATPase_dom"/>
</dbReference>
<evidence type="ECO:0000256" key="1">
    <source>
        <dbReference type="ARBA" id="ARBA00022679"/>
    </source>
</evidence>
<comment type="caution">
    <text evidence="6">The sequence shown here is derived from an EMBL/GenBank/DDBJ whole genome shotgun (WGS) entry which is preliminary data.</text>
</comment>